<evidence type="ECO:0000256" key="3">
    <source>
        <dbReference type="ARBA" id="ARBA00023002"/>
    </source>
</evidence>
<dbReference type="GO" id="GO:0016705">
    <property type="term" value="F:oxidoreductase activity, acting on paired donors, with incorporation or reduction of molecular oxygen"/>
    <property type="evidence" value="ECO:0007669"/>
    <property type="project" value="InterPro"/>
</dbReference>
<dbReference type="STRING" id="61395.A0A1Y1VX17"/>
<keyword evidence="2 5" id="KW-0479">Metal-binding</keyword>
<dbReference type="PANTHER" id="PTHR24305:SF235">
    <property type="entry name" value="CYTOCHROME P450 MONOOXYGENASE APDB-RELATED"/>
    <property type="match status" value="1"/>
</dbReference>
<gene>
    <name evidence="6" type="ORF">DL89DRAFT_92585</name>
</gene>
<comment type="caution">
    <text evidence="6">The sequence shown here is derived from an EMBL/GenBank/DDBJ whole genome shotgun (WGS) entry which is preliminary data.</text>
</comment>
<dbReference type="GeneID" id="63808909"/>
<dbReference type="Pfam" id="PF00067">
    <property type="entry name" value="p450"/>
    <property type="match status" value="1"/>
</dbReference>
<dbReference type="Proteomes" id="UP000193922">
    <property type="component" value="Unassembled WGS sequence"/>
</dbReference>
<proteinExistence type="predicted"/>
<dbReference type="PRINTS" id="PR00385">
    <property type="entry name" value="P450"/>
</dbReference>
<name>A0A1Y1VX17_9FUNG</name>
<dbReference type="InterPro" id="IPR001128">
    <property type="entry name" value="Cyt_P450"/>
</dbReference>
<keyword evidence="6" id="KW-0503">Monooxygenase</keyword>
<dbReference type="OrthoDB" id="1470350at2759"/>
<evidence type="ECO:0000256" key="5">
    <source>
        <dbReference type="PIRSR" id="PIRSR602401-1"/>
    </source>
</evidence>
<evidence type="ECO:0000313" key="6">
    <source>
        <dbReference type="EMBL" id="ORX65820.1"/>
    </source>
</evidence>
<dbReference type="GO" id="GO:0044550">
    <property type="term" value="P:secondary metabolite biosynthetic process"/>
    <property type="evidence" value="ECO:0007669"/>
    <property type="project" value="UniProtKB-ARBA"/>
</dbReference>
<dbReference type="AlphaFoldDB" id="A0A1Y1VX17"/>
<organism evidence="6 7">
    <name type="scientific">Linderina pennispora</name>
    <dbReference type="NCBI Taxonomy" id="61395"/>
    <lineage>
        <taxon>Eukaryota</taxon>
        <taxon>Fungi</taxon>
        <taxon>Fungi incertae sedis</taxon>
        <taxon>Zoopagomycota</taxon>
        <taxon>Kickxellomycotina</taxon>
        <taxon>Kickxellomycetes</taxon>
        <taxon>Kickxellales</taxon>
        <taxon>Kickxellaceae</taxon>
        <taxon>Linderina</taxon>
    </lineage>
</organism>
<keyword evidence="5" id="KW-0349">Heme</keyword>
<accession>A0A1Y1VX17</accession>
<dbReference type="InterPro" id="IPR050121">
    <property type="entry name" value="Cytochrome_P450_monoxygenase"/>
</dbReference>
<protein>
    <submittedName>
        <fullName evidence="6">Putative cytochrome P450 monooxygenase</fullName>
    </submittedName>
</protein>
<dbReference type="InterPro" id="IPR002401">
    <property type="entry name" value="Cyt_P450_E_grp-I"/>
</dbReference>
<keyword evidence="7" id="KW-1185">Reference proteome</keyword>
<dbReference type="RefSeq" id="XP_040739903.1">
    <property type="nucleotide sequence ID" value="XM_040892261.1"/>
</dbReference>
<keyword evidence="4 5" id="KW-0408">Iron</keyword>
<keyword evidence="3" id="KW-0560">Oxidoreductase</keyword>
<evidence type="ECO:0000256" key="1">
    <source>
        <dbReference type="ARBA" id="ARBA00001971"/>
    </source>
</evidence>
<dbReference type="SUPFAM" id="SSF48264">
    <property type="entry name" value="Cytochrome P450"/>
    <property type="match status" value="1"/>
</dbReference>
<evidence type="ECO:0000256" key="2">
    <source>
        <dbReference type="ARBA" id="ARBA00022723"/>
    </source>
</evidence>
<reference evidence="6 7" key="1">
    <citation type="submission" date="2016-07" db="EMBL/GenBank/DDBJ databases">
        <title>Pervasive Adenine N6-methylation of Active Genes in Fungi.</title>
        <authorList>
            <consortium name="DOE Joint Genome Institute"/>
            <person name="Mondo S.J."/>
            <person name="Dannebaum R.O."/>
            <person name="Kuo R.C."/>
            <person name="Labutti K."/>
            <person name="Haridas S."/>
            <person name="Kuo A."/>
            <person name="Salamov A."/>
            <person name="Ahrendt S.R."/>
            <person name="Lipzen A."/>
            <person name="Sullivan W."/>
            <person name="Andreopoulos W.B."/>
            <person name="Clum A."/>
            <person name="Lindquist E."/>
            <person name="Daum C."/>
            <person name="Ramamoorthy G.K."/>
            <person name="Gryganskyi A."/>
            <person name="Culley D."/>
            <person name="Magnuson J.K."/>
            <person name="James T.Y."/>
            <person name="O'Malley M.A."/>
            <person name="Stajich J.E."/>
            <person name="Spatafora J.W."/>
            <person name="Visel A."/>
            <person name="Grigoriev I.V."/>
        </authorList>
    </citation>
    <scope>NUCLEOTIDE SEQUENCE [LARGE SCALE GENOMIC DNA]</scope>
    <source>
        <strain evidence="6 7">ATCC 12442</strain>
    </source>
</reference>
<dbReference type="Gene3D" id="1.10.630.10">
    <property type="entry name" value="Cytochrome P450"/>
    <property type="match status" value="1"/>
</dbReference>
<dbReference type="GO" id="GO:0004497">
    <property type="term" value="F:monooxygenase activity"/>
    <property type="evidence" value="ECO:0007669"/>
    <property type="project" value="UniProtKB-KW"/>
</dbReference>
<feature type="binding site" description="axial binding residue" evidence="5">
    <location>
        <position position="422"/>
    </location>
    <ligand>
        <name>heme</name>
        <dbReference type="ChEBI" id="CHEBI:30413"/>
    </ligand>
    <ligandPart>
        <name>Fe</name>
        <dbReference type="ChEBI" id="CHEBI:18248"/>
    </ligandPart>
</feature>
<dbReference type="EMBL" id="MCFD01000020">
    <property type="protein sequence ID" value="ORX65820.1"/>
    <property type="molecule type" value="Genomic_DNA"/>
</dbReference>
<evidence type="ECO:0000256" key="4">
    <source>
        <dbReference type="ARBA" id="ARBA00023004"/>
    </source>
</evidence>
<sequence length="498" mass="55773">MLVYYLSSAVAAYAASQVIYRLFISPLRKIPGPWLARLSYLSYYYTMGTGSTSAKGRSDYHQYGDIYVMAPDMVSVSHPDDCKRIMSSYEFRKSDFYQSMAIIDDTILSTLSPELNRMRRRQFGPMFTPSYLAGMEKIIMECGIRVLKQRWSQRLGQQVNYAEDFSLCMVDVISTLCYGEKPDALNNQRFLSWLHALTNYAVLNVAVPCNAYFPFSLLTRHGRAAKADISEFVEAVADCRRQQNLEGGEKPKDILQALLDAEDPMSKSRMTPLQITAESATMLMVGTDTTSLAMTWTLNYLLLYPDCYQRAVAEVRSKFAPDHLITSAECRAELPYIEACIFESMRIRAPSSTQLPRVVPKGGATFQGYFLPEGTTVSVNVAALGCHASLWPDPERYDPERFLNNSAAKNNLAAFNTGQFKCPGRNLAWISLLTTIPNLLKDFDFALPADALHRPEIVDKSGLPVPIPLTTILSVGPKYPERDCNVIVNTATRPATVF</sequence>
<dbReference type="PANTHER" id="PTHR24305">
    <property type="entry name" value="CYTOCHROME P450"/>
    <property type="match status" value="1"/>
</dbReference>
<dbReference type="PRINTS" id="PR00463">
    <property type="entry name" value="EP450I"/>
</dbReference>
<dbReference type="GO" id="GO:0005506">
    <property type="term" value="F:iron ion binding"/>
    <property type="evidence" value="ECO:0007669"/>
    <property type="project" value="InterPro"/>
</dbReference>
<dbReference type="GO" id="GO:0020037">
    <property type="term" value="F:heme binding"/>
    <property type="evidence" value="ECO:0007669"/>
    <property type="project" value="InterPro"/>
</dbReference>
<evidence type="ECO:0000313" key="7">
    <source>
        <dbReference type="Proteomes" id="UP000193922"/>
    </source>
</evidence>
<comment type="cofactor">
    <cofactor evidence="1 5">
        <name>heme</name>
        <dbReference type="ChEBI" id="CHEBI:30413"/>
    </cofactor>
</comment>
<dbReference type="InterPro" id="IPR036396">
    <property type="entry name" value="Cyt_P450_sf"/>
</dbReference>